<protein>
    <submittedName>
        <fullName evidence="2">Uncharacterized protein</fullName>
    </submittedName>
</protein>
<organism evidence="2">
    <name type="scientific">uncultured marine virus</name>
    <dbReference type="NCBI Taxonomy" id="186617"/>
    <lineage>
        <taxon>Viruses</taxon>
        <taxon>environmental samples</taxon>
    </lineage>
</organism>
<evidence type="ECO:0000313" key="2">
    <source>
        <dbReference type="EMBL" id="AKH46763.1"/>
    </source>
</evidence>
<keyword evidence="1" id="KW-0472">Membrane</keyword>
<dbReference type="EMBL" id="KR029586">
    <property type="protein sequence ID" value="AKH46763.1"/>
    <property type="molecule type" value="Genomic_DNA"/>
</dbReference>
<name>A0A0F7L5F2_9VIRU</name>
<sequence>METYKRMIIFINEKYSEDLNSKYGCTPKLDMETVKTIHFGKSLNDNRYLFINGKDKSQLLNDTISGINIIISVIIFLLLISGAIFHLIPGFIPN</sequence>
<proteinExistence type="predicted"/>
<evidence type="ECO:0000256" key="1">
    <source>
        <dbReference type="SAM" id="Phobius"/>
    </source>
</evidence>
<keyword evidence="1" id="KW-0812">Transmembrane</keyword>
<feature type="transmembrane region" description="Helical" evidence="1">
    <location>
        <begin position="66"/>
        <end position="88"/>
    </location>
</feature>
<reference evidence="2" key="2">
    <citation type="submission" date="2015-03" db="EMBL/GenBank/DDBJ databases">
        <authorList>
            <person name="Chow C.-E.T."/>
            <person name="Winget D.M."/>
            <person name="White R.A.III."/>
            <person name="Hallam S.J."/>
            <person name="Suttle C.A."/>
        </authorList>
    </citation>
    <scope>NUCLEOTIDE SEQUENCE</scope>
    <source>
        <strain evidence="2">Anoxic2_2</strain>
    </source>
</reference>
<reference evidence="2" key="1">
    <citation type="journal article" date="2015" name="Front. Microbiol.">
        <title>Combining genomic sequencing methods to explore viral diversity and reveal potential virus-host interactions.</title>
        <authorList>
            <person name="Chow C.E."/>
            <person name="Winget D.M."/>
            <person name="White R.A.III."/>
            <person name="Hallam S.J."/>
            <person name="Suttle C.A."/>
        </authorList>
    </citation>
    <scope>NUCLEOTIDE SEQUENCE</scope>
    <source>
        <strain evidence="2">Anoxic2_2</strain>
    </source>
</reference>
<accession>A0A0F7L5F2</accession>
<keyword evidence="1" id="KW-1133">Transmembrane helix</keyword>